<reference evidence="3" key="1">
    <citation type="submission" date="2015-07" db="EMBL/GenBank/DDBJ databases">
        <title>Complete genome sequence and phylogenetic analysis of Limnochorda pilosa.</title>
        <authorList>
            <person name="Watanabe M."/>
            <person name="Kojima H."/>
            <person name="Fukui M."/>
        </authorList>
    </citation>
    <scope>NUCLEOTIDE SEQUENCE [LARGE SCALE GENOMIC DNA]</scope>
    <source>
        <strain evidence="3">HC45</strain>
    </source>
</reference>
<dbReference type="KEGG" id="lpil:LIP_0624"/>
<accession>A0A0K2SH82</accession>
<dbReference type="Gene3D" id="3.10.290.30">
    <property type="entry name" value="MM3350-like"/>
    <property type="match status" value="1"/>
</dbReference>
<dbReference type="InterPro" id="IPR012912">
    <property type="entry name" value="Plasmid_pRiA4b_Orf3-like"/>
</dbReference>
<sequence length="193" mass="22500">MAVRRIYQLRVLLEEIEPPIWRRLQVQDDVTLKRLHDIIQIAMGWTDSHLFEFEWDGIVYGVPDPEWEDDRTVHPASDCRLRDVLTQPGESILYRYDFGDNWVHDVRLEEILEPSAVASYPICVEGARACPPEDCGSVPGYHEFCEAMLDEAHPEHEEMRDWYGGPYDPEAFDLSAVNRALQRYRPRRSARSG</sequence>
<dbReference type="PANTHER" id="PTHR41878:SF1">
    <property type="entry name" value="TNPR PROTEIN"/>
    <property type="match status" value="1"/>
</dbReference>
<evidence type="ECO:0000259" key="1">
    <source>
        <dbReference type="Pfam" id="PF07929"/>
    </source>
</evidence>
<dbReference type="PATRIC" id="fig|1555112.3.peg.653"/>
<keyword evidence="3" id="KW-1185">Reference proteome</keyword>
<organism evidence="2 3">
    <name type="scientific">Limnochorda pilosa</name>
    <dbReference type="NCBI Taxonomy" id="1555112"/>
    <lineage>
        <taxon>Bacteria</taxon>
        <taxon>Bacillati</taxon>
        <taxon>Bacillota</taxon>
        <taxon>Limnochordia</taxon>
        <taxon>Limnochordales</taxon>
        <taxon>Limnochordaceae</taxon>
        <taxon>Limnochorda</taxon>
    </lineage>
</organism>
<proteinExistence type="predicted"/>
<dbReference type="InterPro" id="IPR024047">
    <property type="entry name" value="MM3350-like_sf"/>
</dbReference>
<dbReference type="OrthoDB" id="9801392at2"/>
<feature type="domain" description="Plasmid pRiA4b Orf3-like" evidence="1">
    <location>
        <begin position="5"/>
        <end position="175"/>
    </location>
</feature>
<dbReference type="AlphaFoldDB" id="A0A0K2SH82"/>
<evidence type="ECO:0000313" key="3">
    <source>
        <dbReference type="Proteomes" id="UP000065807"/>
    </source>
</evidence>
<dbReference type="Pfam" id="PF07929">
    <property type="entry name" value="PRiA4_ORF3"/>
    <property type="match status" value="1"/>
</dbReference>
<dbReference type="EMBL" id="AP014924">
    <property type="protein sequence ID" value="BAS26481.1"/>
    <property type="molecule type" value="Genomic_DNA"/>
</dbReference>
<dbReference type="STRING" id="1555112.LIP_0624"/>
<dbReference type="PANTHER" id="PTHR41878">
    <property type="entry name" value="LEXA REPRESSOR-RELATED"/>
    <property type="match status" value="1"/>
</dbReference>
<gene>
    <name evidence="2" type="ORF">LIP_0624</name>
</gene>
<dbReference type="SUPFAM" id="SSF159941">
    <property type="entry name" value="MM3350-like"/>
    <property type="match status" value="1"/>
</dbReference>
<dbReference type="RefSeq" id="WP_068134088.1">
    <property type="nucleotide sequence ID" value="NZ_AP014924.1"/>
</dbReference>
<reference evidence="3" key="2">
    <citation type="journal article" date="2016" name="Int. J. Syst. Evol. Microbiol.">
        <title>Complete genome sequence and cell structure of Limnochorda pilosa, a Gram-negative spore-former within the phylum Firmicutes.</title>
        <authorList>
            <person name="Watanabe M."/>
            <person name="Kojima H."/>
            <person name="Fukui M."/>
        </authorList>
    </citation>
    <scope>NUCLEOTIDE SEQUENCE [LARGE SCALE GENOMIC DNA]</scope>
    <source>
        <strain evidence="3">HC45</strain>
    </source>
</reference>
<dbReference type="Proteomes" id="UP000065807">
    <property type="component" value="Chromosome"/>
</dbReference>
<name>A0A0K2SH82_LIMPI</name>
<protein>
    <recommendedName>
        <fullName evidence="1">Plasmid pRiA4b Orf3-like domain-containing protein</fullName>
    </recommendedName>
</protein>
<evidence type="ECO:0000313" key="2">
    <source>
        <dbReference type="EMBL" id="BAS26481.1"/>
    </source>
</evidence>